<gene>
    <name evidence="3" type="ORF">ACFSSB_07415</name>
</gene>
<proteinExistence type="predicted"/>
<reference evidence="4" key="1">
    <citation type="journal article" date="2019" name="Int. J. Syst. Evol. Microbiol.">
        <title>The Global Catalogue of Microorganisms (GCM) 10K type strain sequencing project: providing services to taxonomists for standard genome sequencing and annotation.</title>
        <authorList>
            <consortium name="The Broad Institute Genomics Platform"/>
            <consortium name="The Broad Institute Genome Sequencing Center for Infectious Disease"/>
            <person name="Wu L."/>
            <person name="Ma J."/>
        </authorList>
    </citation>
    <scope>NUCLEOTIDE SEQUENCE [LARGE SCALE GENOMIC DNA]</scope>
    <source>
        <strain evidence="4">KCTC 42808</strain>
    </source>
</reference>
<feature type="signal peptide" evidence="1">
    <location>
        <begin position="1"/>
        <end position="19"/>
    </location>
</feature>
<keyword evidence="4" id="KW-1185">Reference proteome</keyword>
<sequence length="176" mass="19911">MKKIYTLVLAVMVSATTFAQVDAYSEDVKQCIKSNGTYAYYENVVEQMFSMLQEQYAAQNVPESVWVELKSLKTESLEELSQMVVSAYRGHFTHEDVKNMNALYATKAGQNMFKDASKLTEGDKVALTEFYRSDTGQKITGSQDSMNDAMSKISEMWSSGFYRTIVDKLSEKGFNL</sequence>
<evidence type="ECO:0000259" key="2">
    <source>
        <dbReference type="Pfam" id="PF09832"/>
    </source>
</evidence>
<dbReference type="InterPro" id="IPR018637">
    <property type="entry name" value="DUF2059"/>
</dbReference>
<name>A0ABW5JZH0_9FLAO</name>
<keyword evidence="1" id="KW-0732">Signal</keyword>
<protein>
    <submittedName>
        <fullName evidence="3">DUF2059 domain-containing protein</fullName>
    </submittedName>
</protein>
<feature type="chain" id="PRO_5045498046" evidence="1">
    <location>
        <begin position="20"/>
        <end position="176"/>
    </location>
</feature>
<accession>A0ABW5JZH0</accession>
<evidence type="ECO:0000313" key="3">
    <source>
        <dbReference type="EMBL" id="MFD2542141.1"/>
    </source>
</evidence>
<dbReference type="RefSeq" id="WP_379902638.1">
    <property type="nucleotide sequence ID" value="NZ_JBHULM010000011.1"/>
</dbReference>
<dbReference type="Pfam" id="PF09832">
    <property type="entry name" value="DUF2059"/>
    <property type="match status" value="1"/>
</dbReference>
<feature type="domain" description="DUF2059" evidence="2">
    <location>
        <begin position="78"/>
        <end position="120"/>
    </location>
</feature>
<comment type="caution">
    <text evidence="3">The sequence shown here is derived from an EMBL/GenBank/DDBJ whole genome shotgun (WGS) entry which is preliminary data.</text>
</comment>
<organism evidence="3 4">
    <name type="scientific">Lacinutrix gracilariae</name>
    <dbReference type="NCBI Taxonomy" id="1747198"/>
    <lineage>
        <taxon>Bacteria</taxon>
        <taxon>Pseudomonadati</taxon>
        <taxon>Bacteroidota</taxon>
        <taxon>Flavobacteriia</taxon>
        <taxon>Flavobacteriales</taxon>
        <taxon>Flavobacteriaceae</taxon>
        <taxon>Lacinutrix</taxon>
    </lineage>
</organism>
<dbReference type="EMBL" id="JBHULM010000011">
    <property type="protein sequence ID" value="MFD2542141.1"/>
    <property type="molecule type" value="Genomic_DNA"/>
</dbReference>
<evidence type="ECO:0000256" key="1">
    <source>
        <dbReference type="SAM" id="SignalP"/>
    </source>
</evidence>
<evidence type="ECO:0000313" key="4">
    <source>
        <dbReference type="Proteomes" id="UP001597467"/>
    </source>
</evidence>
<dbReference type="Proteomes" id="UP001597467">
    <property type="component" value="Unassembled WGS sequence"/>
</dbReference>